<dbReference type="RefSeq" id="WP_077103283.1">
    <property type="nucleotide sequence ID" value="NZ_LT717701.1"/>
</dbReference>
<dbReference type="OrthoDB" id="4381973at2"/>
<name>A0A2U3NJ67_9MYCO</name>
<keyword evidence="2" id="KW-1185">Reference proteome</keyword>
<accession>A0A2U3NJ67</accession>
<dbReference type="EMBL" id="FTRV01000016">
    <property type="protein sequence ID" value="SPM31577.1"/>
    <property type="molecule type" value="Genomic_DNA"/>
</dbReference>
<evidence type="ECO:0000313" key="1">
    <source>
        <dbReference type="EMBL" id="SPM31577.1"/>
    </source>
</evidence>
<proteinExistence type="predicted"/>
<dbReference type="Proteomes" id="UP000241595">
    <property type="component" value="Unassembled WGS sequence"/>
</dbReference>
<dbReference type="STRING" id="1841859.GCA_900157385_05099"/>
<reference evidence="1 2" key="1">
    <citation type="submission" date="2017-01" db="EMBL/GenBank/DDBJ databases">
        <authorList>
            <consortium name="Urmite Genomes"/>
        </authorList>
    </citation>
    <scope>NUCLEOTIDE SEQUENCE [LARGE SCALE GENOMIC DNA]</scope>
    <source>
        <strain evidence="1 2">AB308</strain>
    </source>
</reference>
<sequence>MAFTAADVAAFLGKPGDAATEAYATTALAVIGSMAQSYTRGQGFTNGAPADDIAAAIFTATLRFMANKDQLEKSKTKGPFSVDIRGSFSGWNLAETFVLNRYRKMATS</sequence>
<dbReference type="AlphaFoldDB" id="A0A2U3NJ67"/>
<protein>
    <submittedName>
        <fullName evidence="1">Uncharacterized protein</fullName>
    </submittedName>
</protein>
<organism evidence="1 2">
    <name type="scientific">Mycobacterium terramassiliense</name>
    <dbReference type="NCBI Taxonomy" id="1841859"/>
    <lineage>
        <taxon>Bacteria</taxon>
        <taxon>Bacillati</taxon>
        <taxon>Actinomycetota</taxon>
        <taxon>Actinomycetes</taxon>
        <taxon>Mycobacteriales</taxon>
        <taxon>Mycobacteriaceae</taxon>
        <taxon>Mycobacterium</taxon>
    </lineage>
</organism>
<evidence type="ECO:0000313" key="2">
    <source>
        <dbReference type="Proteomes" id="UP000241595"/>
    </source>
</evidence>
<gene>
    <name evidence="1" type="ORF">MTAB308_5096</name>
</gene>